<name>A0A4Z1A3E9_9LEPT</name>
<gene>
    <name evidence="1" type="ORF">EHQ62_14430</name>
</gene>
<comment type="caution">
    <text evidence="1">The sequence shown here is derived from an EMBL/GenBank/DDBJ whole genome shotgun (WGS) entry which is preliminary data.</text>
</comment>
<proteinExistence type="predicted"/>
<accession>A0A4Z1A3E9</accession>
<keyword evidence="2" id="KW-1185">Reference proteome</keyword>
<sequence>MKLKNFSFHLIFFFFSCSEISREDQIREECDTTRYNSYLYMIPLLQRHAPIGVTETNALYWVGNTEITYNKCISESKKNQLNLRSN</sequence>
<reference evidence="1" key="1">
    <citation type="journal article" date="2019" name="PLoS Negl. Trop. Dis.">
        <title>Revisiting the worldwide diversity of Leptospira species in the environment.</title>
        <authorList>
            <person name="Vincent A.T."/>
            <person name="Schiettekatte O."/>
            <person name="Bourhy P."/>
            <person name="Veyrier F.J."/>
            <person name="Picardeau M."/>
        </authorList>
    </citation>
    <scope>NUCLEOTIDE SEQUENCE [LARGE SCALE GENOMIC DNA]</scope>
    <source>
        <strain evidence="1">201702451</strain>
    </source>
</reference>
<dbReference type="EMBL" id="RQGH01000028">
    <property type="protein sequence ID" value="TGL62512.1"/>
    <property type="molecule type" value="Genomic_DNA"/>
</dbReference>
<evidence type="ECO:0008006" key="3">
    <source>
        <dbReference type="Google" id="ProtNLM"/>
    </source>
</evidence>
<dbReference type="AlphaFoldDB" id="A0A4Z1A3E9"/>
<evidence type="ECO:0000313" key="1">
    <source>
        <dbReference type="EMBL" id="TGL62512.1"/>
    </source>
</evidence>
<dbReference type="Proteomes" id="UP000297567">
    <property type="component" value="Unassembled WGS sequence"/>
</dbReference>
<evidence type="ECO:0000313" key="2">
    <source>
        <dbReference type="Proteomes" id="UP000297567"/>
    </source>
</evidence>
<dbReference type="PROSITE" id="PS51257">
    <property type="entry name" value="PROKAR_LIPOPROTEIN"/>
    <property type="match status" value="1"/>
</dbReference>
<protein>
    <recommendedName>
        <fullName evidence="3">Lipoprotein</fullName>
    </recommendedName>
</protein>
<organism evidence="1 2">
    <name type="scientific">Leptospira jelokensis</name>
    <dbReference type="NCBI Taxonomy" id="2484931"/>
    <lineage>
        <taxon>Bacteria</taxon>
        <taxon>Pseudomonadati</taxon>
        <taxon>Spirochaetota</taxon>
        <taxon>Spirochaetia</taxon>
        <taxon>Leptospirales</taxon>
        <taxon>Leptospiraceae</taxon>
        <taxon>Leptospira</taxon>
    </lineage>
</organism>